<evidence type="ECO:0000256" key="1">
    <source>
        <dbReference type="SAM" id="MobiDB-lite"/>
    </source>
</evidence>
<organism evidence="2">
    <name type="scientific">Fagus sylvatica</name>
    <name type="common">Beechnut</name>
    <dbReference type="NCBI Taxonomy" id="28930"/>
    <lineage>
        <taxon>Eukaryota</taxon>
        <taxon>Viridiplantae</taxon>
        <taxon>Streptophyta</taxon>
        <taxon>Embryophyta</taxon>
        <taxon>Tracheophyta</taxon>
        <taxon>Spermatophyta</taxon>
        <taxon>Magnoliopsida</taxon>
        <taxon>eudicotyledons</taxon>
        <taxon>Gunneridae</taxon>
        <taxon>Pentapetalae</taxon>
        <taxon>rosids</taxon>
        <taxon>fabids</taxon>
        <taxon>Fagales</taxon>
        <taxon>Fagaceae</taxon>
        <taxon>Fagus</taxon>
    </lineage>
</organism>
<feature type="compositionally biased region" description="Low complexity" evidence="1">
    <location>
        <begin position="357"/>
        <end position="370"/>
    </location>
</feature>
<dbReference type="GO" id="GO:0048564">
    <property type="term" value="P:photosystem I assembly"/>
    <property type="evidence" value="ECO:0007669"/>
    <property type="project" value="InterPro"/>
</dbReference>
<feature type="region of interest" description="Disordered" evidence="1">
    <location>
        <begin position="128"/>
        <end position="162"/>
    </location>
</feature>
<proteinExistence type="predicted"/>
<dbReference type="GO" id="GO:0080183">
    <property type="term" value="P:response to photooxidative stress"/>
    <property type="evidence" value="ECO:0007669"/>
    <property type="project" value="InterPro"/>
</dbReference>
<feature type="region of interest" description="Disordered" evidence="1">
    <location>
        <begin position="336"/>
        <end position="370"/>
    </location>
</feature>
<gene>
    <name evidence="2" type="ORF">FSB_LOCUS56831</name>
</gene>
<name>A0A2N9IXS9_FAGSY</name>
<dbReference type="GO" id="GO:0009535">
    <property type="term" value="C:chloroplast thylakoid membrane"/>
    <property type="evidence" value="ECO:0007669"/>
    <property type="project" value="InterPro"/>
</dbReference>
<feature type="compositionally biased region" description="Polar residues" evidence="1">
    <location>
        <begin position="152"/>
        <end position="161"/>
    </location>
</feature>
<dbReference type="PANTHER" id="PTHR33672:SF24">
    <property type="entry name" value="OS01G0798600 PROTEIN"/>
    <property type="match status" value="1"/>
</dbReference>
<accession>A0A2N9IXS9</accession>
<evidence type="ECO:0000313" key="2">
    <source>
        <dbReference type="EMBL" id="SPD28949.1"/>
    </source>
</evidence>
<reference evidence="2" key="1">
    <citation type="submission" date="2018-02" db="EMBL/GenBank/DDBJ databases">
        <authorList>
            <person name="Cohen D.B."/>
            <person name="Kent A.D."/>
        </authorList>
    </citation>
    <scope>NUCLEOTIDE SEQUENCE</scope>
</reference>
<dbReference type="InterPro" id="IPR040340">
    <property type="entry name" value="CEST/Y3IP1"/>
</dbReference>
<dbReference type="PANTHER" id="PTHR33672">
    <property type="entry name" value="YCF3-INTERACTING PROTEIN 1, CHLOROPLASTIC"/>
    <property type="match status" value="1"/>
</dbReference>
<protein>
    <submittedName>
        <fullName evidence="2">Uncharacterized protein</fullName>
    </submittedName>
</protein>
<dbReference type="EMBL" id="OIVN01006252">
    <property type="protein sequence ID" value="SPD28949.1"/>
    <property type="molecule type" value="Genomic_DNA"/>
</dbReference>
<dbReference type="AlphaFoldDB" id="A0A2N9IXS9"/>
<sequence>MALPVSNAVTPTTKHRSHDVYNGVEIDVHMAAEQHPHYLNFSTTKGGAQEAAEFYDEVEVEVDADMSHDLPYEYEFLPLEKPKILVEKQISVDPISLQGSSMGKASFKLMLPPLPPAKTKFLSCSLPNSANSSPRFSSALLKKKSREESKPNPCQFSNLARQHSAAADDQLALKREMYLQRSKSCSEGRARASTDDFDLWMTKPNSFEYDKQHESSFSKTEVNIDSHKNTRSMDAVDEEFKCGALCLFLPGFGKGKPVRPKKEEVDVEHVISRTVSLEKFECGSWASSAITHDSEDDSKSLYFDLPLELIRTSVNDAHSPVTAAFIFDNDRKGVLKSGSTRSTAKKSDELPRHVRFSTPSPRSYSTSPASCITPRLRKAREEFNAFLEAQGA</sequence>